<gene>
    <name evidence="2" type="ORF">H9Q08_16965</name>
</gene>
<sequence>MLQLKIKEQEEEIKSNNQIIEFYKENNSQLLMNQQEAKNQITAMY</sequence>
<keyword evidence="3" id="KW-1185">Reference proteome</keyword>
<evidence type="ECO:0000313" key="2">
    <source>
        <dbReference type="EMBL" id="MCF2220978.1"/>
    </source>
</evidence>
<comment type="caution">
    <text evidence="2">The sequence shown here is derived from an EMBL/GenBank/DDBJ whole genome shotgun (WGS) entry which is preliminary data.</text>
</comment>
<name>A0ABS9CB56_9FLAO</name>
<organism evidence="2 3">
    <name type="scientific">Chryseobacterium indicum</name>
    <dbReference type="NCBI Taxonomy" id="2766954"/>
    <lineage>
        <taxon>Bacteria</taxon>
        <taxon>Pseudomonadati</taxon>
        <taxon>Bacteroidota</taxon>
        <taxon>Flavobacteriia</taxon>
        <taxon>Flavobacteriales</taxon>
        <taxon>Weeksellaceae</taxon>
        <taxon>Chryseobacterium group</taxon>
        <taxon>Chryseobacterium</taxon>
    </lineage>
</organism>
<evidence type="ECO:0000313" key="3">
    <source>
        <dbReference type="Proteomes" id="UP001430374"/>
    </source>
</evidence>
<dbReference type="Proteomes" id="UP001430374">
    <property type="component" value="Unassembled WGS sequence"/>
</dbReference>
<dbReference type="EMBL" id="JACSGT010000002">
    <property type="protein sequence ID" value="MCF2220978.1"/>
    <property type="molecule type" value="Genomic_DNA"/>
</dbReference>
<reference evidence="2" key="1">
    <citation type="submission" date="2021-08" db="EMBL/GenBank/DDBJ databases">
        <title>Complete genome sequence of Chryseobacterium sp strain PS-8.</title>
        <authorList>
            <person name="Das S.K."/>
        </authorList>
    </citation>
    <scope>NUCLEOTIDE SEQUENCE</scope>
    <source>
        <strain evidence="2">PS-8</strain>
    </source>
</reference>
<keyword evidence="1" id="KW-0175">Coiled coil</keyword>
<dbReference type="RefSeq" id="WP_235132329.1">
    <property type="nucleotide sequence ID" value="NZ_JACSGT010000002.1"/>
</dbReference>
<feature type="coiled-coil region" evidence="1">
    <location>
        <begin position="6"/>
        <end position="40"/>
    </location>
</feature>
<evidence type="ECO:0000256" key="1">
    <source>
        <dbReference type="SAM" id="Coils"/>
    </source>
</evidence>
<accession>A0ABS9CB56</accession>
<proteinExistence type="predicted"/>
<protein>
    <submittedName>
        <fullName evidence="2">Uncharacterized protein</fullName>
    </submittedName>
</protein>